<protein>
    <submittedName>
        <fullName evidence="1">UDP-glucuronic acid decarboxylase 1-like</fullName>
    </submittedName>
</protein>
<organism evidence="1">
    <name type="scientific">Rhizophora mucronata</name>
    <name type="common">Asiatic mangrove</name>
    <dbReference type="NCBI Taxonomy" id="61149"/>
    <lineage>
        <taxon>Eukaryota</taxon>
        <taxon>Viridiplantae</taxon>
        <taxon>Streptophyta</taxon>
        <taxon>Embryophyta</taxon>
        <taxon>Tracheophyta</taxon>
        <taxon>Spermatophyta</taxon>
        <taxon>Magnoliopsida</taxon>
        <taxon>eudicotyledons</taxon>
        <taxon>Gunneridae</taxon>
        <taxon>Pentapetalae</taxon>
        <taxon>rosids</taxon>
        <taxon>fabids</taxon>
        <taxon>Malpighiales</taxon>
        <taxon>Rhizophoraceae</taxon>
        <taxon>Rhizophora</taxon>
    </lineage>
</organism>
<dbReference type="EMBL" id="GGEC01074927">
    <property type="protein sequence ID" value="MBX55411.1"/>
    <property type="molecule type" value="Transcribed_RNA"/>
</dbReference>
<reference evidence="1" key="1">
    <citation type="submission" date="2018-02" db="EMBL/GenBank/DDBJ databases">
        <title>Rhizophora mucronata_Transcriptome.</title>
        <authorList>
            <person name="Meera S.P."/>
            <person name="Sreeshan A."/>
            <person name="Augustine A."/>
        </authorList>
    </citation>
    <scope>NUCLEOTIDE SEQUENCE</scope>
    <source>
        <tissue evidence="1">Leaf</tissue>
    </source>
</reference>
<proteinExistence type="predicted"/>
<evidence type="ECO:0000313" key="1">
    <source>
        <dbReference type="EMBL" id="MBX55411.1"/>
    </source>
</evidence>
<sequence>MDDNHEVNQRYNRLLALYILVSLFKALSLHLHSICGSGNHSP</sequence>
<name>A0A2P2PL64_RHIMU</name>
<accession>A0A2P2PL64</accession>
<dbReference type="AlphaFoldDB" id="A0A2P2PL64"/>